<dbReference type="PANTHER" id="PTHR42988:SF2">
    <property type="entry name" value="CYCLIC NUCLEOTIDE PHOSPHODIESTERASE CBUA0032-RELATED"/>
    <property type="match status" value="1"/>
</dbReference>
<dbReference type="InterPro" id="IPR050884">
    <property type="entry name" value="CNP_phosphodiesterase-III"/>
</dbReference>
<evidence type="ECO:0000256" key="1">
    <source>
        <dbReference type="ARBA" id="ARBA00022723"/>
    </source>
</evidence>
<proteinExistence type="inferred from homology"/>
<evidence type="ECO:0000313" key="6">
    <source>
        <dbReference type="EMBL" id="PZQ84594.1"/>
    </source>
</evidence>
<protein>
    <submittedName>
        <fullName evidence="6">Phosphodiesterase</fullName>
    </submittedName>
</protein>
<feature type="domain" description="Calcineurin-like phosphoesterase" evidence="5">
    <location>
        <begin position="1"/>
        <end position="197"/>
    </location>
</feature>
<dbReference type="Pfam" id="PF00149">
    <property type="entry name" value="Metallophos"/>
    <property type="match status" value="1"/>
</dbReference>
<evidence type="ECO:0000256" key="2">
    <source>
        <dbReference type="ARBA" id="ARBA00022801"/>
    </source>
</evidence>
<keyword evidence="2" id="KW-0378">Hydrolase</keyword>
<gene>
    <name evidence="6" type="ORF">DI549_04335</name>
</gene>
<organism evidence="6 7">
    <name type="scientific">Ancylobacter novellus</name>
    <name type="common">Thiobacillus novellus</name>
    <dbReference type="NCBI Taxonomy" id="921"/>
    <lineage>
        <taxon>Bacteria</taxon>
        <taxon>Pseudomonadati</taxon>
        <taxon>Pseudomonadota</taxon>
        <taxon>Alphaproteobacteria</taxon>
        <taxon>Hyphomicrobiales</taxon>
        <taxon>Xanthobacteraceae</taxon>
        <taxon>Ancylobacter</taxon>
    </lineage>
</organism>
<dbReference type="InterPro" id="IPR042281">
    <property type="entry name" value="GpdQ_beta-strand"/>
</dbReference>
<sequence>MLIAHLSDPHVRPQGQLYQGVVDSNAMFAAALAHLAALDPRPDLVLLTGDVVEEGTAEEYAVAAKMLADIGLPLLVIPGNHDEREAFRTCFKPHAHLPATGPLHFAVGDHGPVRIVALDVTVPGEHHGDVDEAAARWLEATLAAEPDRPTLVMMHQPPFASGIHYIDEYNCRGGERLAAILARHANVERVLCGHIHRFMQLRFGGTMLLTAPSTATAIALRLRPDAEPASYVEPPAMLLHQWRPGTGLVTHFVPIGRFPGPFDFF</sequence>
<dbReference type="InterPro" id="IPR026575">
    <property type="entry name" value="GpdQ/CpdA-like"/>
</dbReference>
<dbReference type="InterPro" id="IPR029052">
    <property type="entry name" value="Metallo-depent_PP-like"/>
</dbReference>
<dbReference type="GO" id="GO:0004112">
    <property type="term" value="F:cyclic-nucleotide phosphodiesterase activity"/>
    <property type="evidence" value="ECO:0007669"/>
    <property type="project" value="InterPro"/>
</dbReference>
<dbReference type="CDD" id="cd07402">
    <property type="entry name" value="MPP_GpdQ"/>
    <property type="match status" value="1"/>
</dbReference>
<dbReference type="GO" id="GO:0046872">
    <property type="term" value="F:metal ion binding"/>
    <property type="evidence" value="ECO:0007669"/>
    <property type="project" value="UniProtKB-KW"/>
</dbReference>
<dbReference type="SUPFAM" id="SSF56300">
    <property type="entry name" value="Metallo-dependent phosphatases"/>
    <property type="match status" value="1"/>
</dbReference>
<comment type="caution">
    <text evidence="6">The sequence shown here is derived from an EMBL/GenBank/DDBJ whole genome shotgun (WGS) entry which is preliminary data.</text>
</comment>
<name>A0A2W5R724_ANCNO</name>
<dbReference type="PANTHER" id="PTHR42988">
    <property type="entry name" value="PHOSPHOHYDROLASE"/>
    <property type="match status" value="1"/>
</dbReference>
<accession>A0A2W5R724</accession>
<dbReference type="Gene3D" id="3.30.750.180">
    <property type="entry name" value="GpdQ, beta-strand dimerisation domain"/>
    <property type="match status" value="1"/>
</dbReference>
<keyword evidence="3" id="KW-0408">Iron</keyword>
<evidence type="ECO:0000256" key="4">
    <source>
        <dbReference type="ARBA" id="ARBA00025742"/>
    </source>
</evidence>
<keyword evidence="1" id="KW-0479">Metal-binding</keyword>
<evidence type="ECO:0000259" key="5">
    <source>
        <dbReference type="Pfam" id="PF00149"/>
    </source>
</evidence>
<evidence type="ECO:0000313" key="7">
    <source>
        <dbReference type="Proteomes" id="UP000248887"/>
    </source>
</evidence>
<dbReference type="InterPro" id="IPR042283">
    <property type="entry name" value="GpdQ_catalytic"/>
</dbReference>
<evidence type="ECO:0000256" key="3">
    <source>
        <dbReference type="ARBA" id="ARBA00023004"/>
    </source>
</evidence>
<reference evidence="6 7" key="1">
    <citation type="submission" date="2017-08" db="EMBL/GenBank/DDBJ databases">
        <title>Infants hospitalized years apart are colonized by the same room-sourced microbial strains.</title>
        <authorList>
            <person name="Brooks B."/>
            <person name="Olm M.R."/>
            <person name="Firek B.A."/>
            <person name="Baker R."/>
            <person name="Thomas B.C."/>
            <person name="Morowitz M.J."/>
            <person name="Banfield J.F."/>
        </authorList>
    </citation>
    <scope>NUCLEOTIDE SEQUENCE [LARGE SCALE GENOMIC DNA]</scope>
    <source>
        <strain evidence="6">S2_005_001_R2_27</strain>
    </source>
</reference>
<dbReference type="AlphaFoldDB" id="A0A2W5R724"/>
<comment type="similarity">
    <text evidence="4">Belongs to the cyclic nucleotide phosphodiesterase class-III family.</text>
</comment>
<dbReference type="EMBL" id="QFQD01000008">
    <property type="protein sequence ID" value="PZQ84594.1"/>
    <property type="molecule type" value="Genomic_DNA"/>
</dbReference>
<dbReference type="Gene3D" id="3.60.21.40">
    <property type="entry name" value="GpdQ, catalytic alpha/beta sandwich domain"/>
    <property type="match status" value="1"/>
</dbReference>
<dbReference type="InterPro" id="IPR004843">
    <property type="entry name" value="Calcineurin-like_PHP"/>
</dbReference>
<dbReference type="Proteomes" id="UP000248887">
    <property type="component" value="Unassembled WGS sequence"/>
</dbReference>